<dbReference type="PRINTS" id="PR00449">
    <property type="entry name" value="RASTRNSFRMNG"/>
</dbReference>
<dbReference type="InterPro" id="IPR021181">
    <property type="entry name" value="Miro"/>
</dbReference>
<dbReference type="InterPro" id="IPR013566">
    <property type="entry name" value="EF_hand_assoc_1"/>
</dbReference>
<reference evidence="19" key="2">
    <citation type="submission" date="2017-06" db="EMBL/GenBank/DDBJ databases">
        <title>WGS assembly of Brachypodium distachyon.</title>
        <authorList>
            <consortium name="The International Brachypodium Initiative"/>
            <person name="Lucas S."/>
            <person name="Harmon-Smith M."/>
            <person name="Lail K."/>
            <person name="Tice H."/>
            <person name="Grimwood J."/>
            <person name="Bruce D."/>
            <person name="Barry K."/>
            <person name="Shu S."/>
            <person name="Lindquist E."/>
            <person name="Wang M."/>
            <person name="Pitluck S."/>
            <person name="Vogel J.P."/>
            <person name="Garvin D.F."/>
            <person name="Mockler T.C."/>
            <person name="Schmutz J."/>
            <person name="Rokhsar D."/>
            <person name="Bevan M.W."/>
        </authorList>
    </citation>
    <scope>NUCLEOTIDE SEQUENCE</scope>
    <source>
        <strain evidence="19">Bd21</strain>
    </source>
</reference>
<dbReference type="AlphaFoldDB" id="A0A2K2CYL6"/>
<evidence type="ECO:0000313" key="20">
    <source>
        <dbReference type="EnsemblPlants" id="PNT67125"/>
    </source>
</evidence>
<dbReference type="GO" id="GO:0005509">
    <property type="term" value="F:calcium ion binding"/>
    <property type="evidence" value="ECO:0007669"/>
    <property type="project" value="InterPro"/>
</dbReference>
<dbReference type="FunFam" id="1.10.238.10:FF:000212">
    <property type="entry name" value="Mitochondrial Rho GTPase"/>
    <property type="match status" value="1"/>
</dbReference>
<dbReference type="InterPro" id="IPR027417">
    <property type="entry name" value="P-loop_NTPase"/>
</dbReference>
<comment type="subcellular location">
    <subcellularLocation>
        <location evidence="1 14">Mitochondrion outer membrane</location>
        <topology evidence="1 14">Single-pass type IV membrane protein</topology>
    </subcellularLocation>
</comment>
<keyword evidence="6 14" id="KW-0547">Nucleotide-binding</keyword>
<dbReference type="Proteomes" id="UP000008810">
    <property type="component" value="Chromosome 3"/>
</dbReference>
<evidence type="ECO:0000256" key="5">
    <source>
        <dbReference type="ARBA" id="ARBA00022737"/>
    </source>
</evidence>
<organism evidence="19">
    <name type="scientific">Brachypodium distachyon</name>
    <name type="common">Purple false brome</name>
    <name type="synonym">Trachynia distachya</name>
    <dbReference type="NCBI Taxonomy" id="15368"/>
    <lineage>
        <taxon>Eukaryota</taxon>
        <taxon>Viridiplantae</taxon>
        <taxon>Streptophyta</taxon>
        <taxon>Embryophyta</taxon>
        <taxon>Tracheophyta</taxon>
        <taxon>Spermatophyta</taxon>
        <taxon>Magnoliopsida</taxon>
        <taxon>Liliopsida</taxon>
        <taxon>Poales</taxon>
        <taxon>Poaceae</taxon>
        <taxon>BOP clade</taxon>
        <taxon>Pooideae</taxon>
        <taxon>Stipodae</taxon>
        <taxon>Brachypodieae</taxon>
        <taxon>Brachypodium</taxon>
    </lineage>
</organism>
<keyword evidence="13 14" id="KW-0472">Membrane</keyword>
<dbReference type="SUPFAM" id="SSF47473">
    <property type="entry name" value="EF-hand"/>
    <property type="match status" value="1"/>
</dbReference>
<evidence type="ECO:0000256" key="8">
    <source>
        <dbReference type="ARBA" id="ARBA00022801"/>
    </source>
</evidence>
<proteinExistence type="inferred from homology"/>
<keyword evidence="9 14" id="KW-0106">Calcium</keyword>
<dbReference type="GO" id="GO:0003924">
    <property type="term" value="F:GTPase activity"/>
    <property type="evidence" value="ECO:0000318"/>
    <property type="project" value="GO_Central"/>
</dbReference>
<evidence type="ECO:0000256" key="11">
    <source>
        <dbReference type="ARBA" id="ARBA00023128"/>
    </source>
</evidence>
<evidence type="ECO:0000256" key="7">
    <source>
        <dbReference type="ARBA" id="ARBA00022787"/>
    </source>
</evidence>
<keyword evidence="10 16" id="KW-1133">Transmembrane helix</keyword>
<evidence type="ECO:0000256" key="16">
    <source>
        <dbReference type="SAM" id="Phobius"/>
    </source>
</evidence>
<dbReference type="STRING" id="15368.A0A2K2CYL6"/>
<dbReference type="PANTHER" id="PTHR46819">
    <property type="entry name" value="EF-HAND CALCIUM-BINDING DOMAIN-CONTAINING PROTEIN 7"/>
    <property type="match status" value="1"/>
</dbReference>
<dbReference type="PROSITE" id="PS51423">
    <property type="entry name" value="MIRO"/>
    <property type="match status" value="2"/>
</dbReference>
<evidence type="ECO:0000256" key="6">
    <source>
        <dbReference type="ARBA" id="ARBA00022741"/>
    </source>
</evidence>
<dbReference type="CDD" id="cd01892">
    <property type="entry name" value="Miro2"/>
    <property type="match status" value="1"/>
</dbReference>
<evidence type="ECO:0000256" key="13">
    <source>
        <dbReference type="ARBA" id="ARBA00023136"/>
    </source>
</evidence>
<dbReference type="Pfam" id="PF08356">
    <property type="entry name" value="EF_assoc_2"/>
    <property type="match status" value="1"/>
</dbReference>
<dbReference type="InterPro" id="IPR011992">
    <property type="entry name" value="EF-hand-dom_pair"/>
</dbReference>
<dbReference type="Gramene" id="PNT67125">
    <property type="protein sequence ID" value="PNT67125"/>
    <property type="gene ID" value="BRADI_3g21310v3"/>
</dbReference>
<gene>
    <name evidence="19" type="ORF">BRADI_3g21310v3</name>
</gene>
<reference evidence="20" key="3">
    <citation type="submission" date="2018-08" db="UniProtKB">
        <authorList>
            <consortium name="EnsemblPlants"/>
        </authorList>
    </citation>
    <scope>IDENTIFICATION</scope>
    <source>
        <strain evidence="20">cv. Bd21</strain>
    </source>
</reference>
<evidence type="ECO:0000259" key="18">
    <source>
        <dbReference type="PROSITE" id="PS51423"/>
    </source>
</evidence>
<keyword evidence="7 14" id="KW-1000">Mitochondrion outer membrane</keyword>
<dbReference type="EMBL" id="CM000882">
    <property type="protein sequence ID" value="PNT67125.1"/>
    <property type="molecule type" value="Genomic_DNA"/>
</dbReference>
<dbReference type="PANTHER" id="PTHR46819:SF1">
    <property type="entry name" value="EF-HAND CALCIUM-BINDING DOMAIN-CONTAINING PROTEIN 7"/>
    <property type="match status" value="1"/>
</dbReference>
<dbReference type="SMART" id="SM00175">
    <property type="entry name" value="RAB"/>
    <property type="match status" value="1"/>
</dbReference>
<keyword evidence="21" id="KW-1185">Reference proteome</keyword>
<sequence>MHVDSAEATRRQNPAPPKEDKINQNLPKTPTRREARREMATPAAKQRGLRVVVVGDPGTGKSSLIVALAANQYPVTPPRVVPPTRLPVDLFPERIPITVVDTSSSEGRTAELITECQAADAVVLTYACDSPETLDRLSSFWLPKLRSCQVKVPVIVAGCKLDLKDEQQGDLAQAVEPIMQSFGEIETCIECSALRQIQVGEVFFYAQKAVIYPTAPLFDQNIEALTSRCISALKRIFILSDHDMDGALSDAELNEFQIRCFDTPLQPAEIVGVKKAVKEKMPEGVNVNGLTLTGFLYLHALFMEKGQVQTTWTVLRNFNYDNDLKVRADPIPKIAPDQTLELTNEAVDFLRGIFKMFDMDNDGALLPAELEGLFSTAPENPWSSNPYKDCAENNVLGDLSLEGFLSKWALMTLLDPANSFSNLKYVCYPGDFSSAFTITRKRRVDRQKQKTQRNVIQCYVFGPRGAGKTALLQSFLGRQHSDTPTARSERFAANVVELCDDTRKKLVLREIPEVDISSLLSKKESLAPCDVAAFVYDSSDELSWQKAKEMLVQVATHGENTGYSVPCLIVACKDDLARSPLALQESIRVSQDMGMETPIPISVKLDGLNYIFCRIVHAAQKPHLSIPETEAGKARRRYNRLLNRSLMVVSVGVVAVVGIAACRIYAARKNTSS</sequence>
<dbReference type="InterPro" id="IPR002048">
    <property type="entry name" value="EF_hand_dom"/>
</dbReference>
<dbReference type="FunFam" id="3.40.50.300:FF:000935">
    <property type="entry name" value="Mitochondrial Rho GTPase"/>
    <property type="match status" value="1"/>
</dbReference>
<evidence type="ECO:0000256" key="3">
    <source>
        <dbReference type="ARBA" id="ARBA00022692"/>
    </source>
</evidence>
<dbReference type="OrthoDB" id="10020961at2759"/>
<dbReference type="InterPro" id="IPR001806">
    <property type="entry name" value="Small_GTPase"/>
</dbReference>
<dbReference type="PROSITE" id="PS00018">
    <property type="entry name" value="EF_HAND_1"/>
    <property type="match status" value="1"/>
</dbReference>
<dbReference type="GO" id="GO:0005525">
    <property type="term" value="F:GTP binding"/>
    <property type="evidence" value="ECO:0000318"/>
    <property type="project" value="GO_Central"/>
</dbReference>
<feature type="domain" description="Miro" evidence="18">
    <location>
        <begin position="453"/>
        <end position="621"/>
    </location>
</feature>
<reference evidence="19 20" key="1">
    <citation type="journal article" date="2010" name="Nature">
        <title>Genome sequencing and analysis of the model grass Brachypodium distachyon.</title>
        <authorList>
            <consortium name="International Brachypodium Initiative"/>
        </authorList>
    </citation>
    <scope>NUCLEOTIDE SEQUENCE [LARGE SCALE GENOMIC DNA]</scope>
    <source>
        <strain evidence="19 20">Bd21</strain>
    </source>
</reference>
<dbReference type="ExpressionAtlas" id="A0A2K2CYL6">
    <property type="expression patterns" value="baseline"/>
</dbReference>
<evidence type="ECO:0000256" key="15">
    <source>
        <dbReference type="SAM" id="MobiDB-lite"/>
    </source>
</evidence>
<feature type="domain" description="EF-hand" evidence="17">
    <location>
        <begin position="345"/>
        <end position="380"/>
    </location>
</feature>
<evidence type="ECO:0000259" key="17">
    <source>
        <dbReference type="PROSITE" id="PS50222"/>
    </source>
</evidence>
<evidence type="ECO:0000256" key="10">
    <source>
        <dbReference type="ARBA" id="ARBA00022989"/>
    </source>
</evidence>
<evidence type="ECO:0000256" key="12">
    <source>
        <dbReference type="ARBA" id="ARBA00023134"/>
    </source>
</evidence>
<keyword evidence="12 14" id="KW-0342">GTP-binding</keyword>
<evidence type="ECO:0000313" key="19">
    <source>
        <dbReference type="EMBL" id="PNT67125.1"/>
    </source>
</evidence>
<dbReference type="EC" id="3.6.5.-" evidence="14"/>
<feature type="compositionally biased region" description="Basic and acidic residues" evidence="15">
    <location>
        <begin position="1"/>
        <end position="10"/>
    </location>
</feature>
<keyword evidence="8 14" id="KW-0378">Hydrolase</keyword>
<dbReference type="Pfam" id="PF00071">
    <property type="entry name" value="Ras"/>
    <property type="match status" value="1"/>
</dbReference>
<feature type="domain" description="Miro" evidence="18">
    <location>
        <begin position="46"/>
        <end position="212"/>
    </location>
</feature>
<feature type="region of interest" description="Disordered" evidence="15">
    <location>
        <begin position="1"/>
        <end position="44"/>
    </location>
</feature>
<dbReference type="SMART" id="SM00173">
    <property type="entry name" value="RAS"/>
    <property type="match status" value="1"/>
</dbReference>
<accession>A0A2K2CYL6</accession>
<dbReference type="GO" id="GO:0005741">
    <property type="term" value="C:mitochondrial outer membrane"/>
    <property type="evidence" value="ECO:0000318"/>
    <property type="project" value="GO_Central"/>
</dbReference>
<keyword evidence="11 14" id="KW-0496">Mitochondrion</keyword>
<dbReference type="PIRSF" id="PIRSF037488">
    <property type="entry name" value="Mt_Rho_GTPase"/>
    <property type="match status" value="1"/>
</dbReference>
<dbReference type="PROSITE" id="PS50222">
    <property type="entry name" value="EF_HAND_2"/>
    <property type="match status" value="1"/>
</dbReference>
<keyword evidence="3 16" id="KW-0812">Transmembrane</keyword>
<evidence type="ECO:0000256" key="1">
    <source>
        <dbReference type="ARBA" id="ARBA00004200"/>
    </source>
</evidence>
<dbReference type="GO" id="GO:0007005">
    <property type="term" value="P:mitochondrion organization"/>
    <property type="evidence" value="ECO:0000318"/>
    <property type="project" value="GO_Central"/>
</dbReference>
<dbReference type="InterPro" id="IPR020860">
    <property type="entry name" value="MIRO_dom"/>
</dbReference>
<evidence type="ECO:0000256" key="2">
    <source>
        <dbReference type="ARBA" id="ARBA00007981"/>
    </source>
</evidence>
<dbReference type="InParanoid" id="A0A2K2CYL6"/>
<dbReference type="Gene3D" id="3.40.50.300">
    <property type="entry name" value="P-loop containing nucleotide triphosphate hydrolases"/>
    <property type="match status" value="2"/>
</dbReference>
<comment type="similarity">
    <text evidence="2 14">Belongs to the mitochondrial Rho GTPase family.</text>
</comment>
<feature type="transmembrane region" description="Helical" evidence="16">
    <location>
        <begin position="646"/>
        <end position="666"/>
    </location>
</feature>
<evidence type="ECO:0000256" key="14">
    <source>
        <dbReference type="PIRNR" id="PIRNR037488"/>
    </source>
</evidence>
<name>A0A2K2CYL6_BRADI</name>
<dbReference type="FunFam" id="1.10.238.10:FF:000011">
    <property type="entry name" value="Mitochondrial Rho GTPase"/>
    <property type="match status" value="1"/>
</dbReference>
<dbReference type="Pfam" id="PF08355">
    <property type="entry name" value="EF_assoc_1"/>
    <property type="match status" value="1"/>
</dbReference>
<protein>
    <recommendedName>
        <fullName evidence="14">Mitochondrial Rho GTPase</fullName>
        <ecNumber evidence="14">3.6.5.-</ecNumber>
    </recommendedName>
</protein>
<dbReference type="Gene3D" id="1.10.238.10">
    <property type="entry name" value="EF-hand"/>
    <property type="match status" value="2"/>
</dbReference>
<dbReference type="InterPro" id="IPR018247">
    <property type="entry name" value="EF_Hand_1_Ca_BS"/>
</dbReference>
<dbReference type="InterPro" id="IPR013567">
    <property type="entry name" value="EF_hand_assoc_2"/>
</dbReference>
<dbReference type="SMART" id="SM00174">
    <property type="entry name" value="RHO"/>
    <property type="match status" value="1"/>
</dbReference>
<dbReference type="EnsemblPlants" id="PNT67125">
    <property type="protein sequence ID" value="PNT67125"/>
    <property type="gene ID" value="BRADI_3g21310v3"/>
</dbReference>
<dbReference type="InterPro" id="IPR052266">
    <property type="entry name" value="Miro-EF-hand_domain"/>
</dbReference>
<keyword evidence="5" id="KW-0677">Repeat</keyword>
<dbReference type="FunFam" id="3.40.50.300:FF:000553">
    <property type="entry name" value="Mitochondrial Rho GTPase"/>
    <property type="match status" value="1"/>
</dbReference>
<keyword evidence="4" id="KW-0479">Metal-binding</keyword>
<evidence type="ECO:0000256" key="4">
    <source>
        <dbReference type="ARBA" id="ARBA00022723"/>
    </source>
</evidence>
<evidence type="ECO:0000313" key="21">
    <source>
        <dbReference type="Proteomes" id="UP000008810"/>
    </source>
</evidence>
<evidence type="ECO:0000256" key="9">
    <source>
        <dbReference type="ARBA" id="ARBA00022837"/>
    </source>
</evidence>
<dbReference type="SUPFAM" id="SSF52540">
    <property type="entry name" value="P-loop containing nucleoside triphosphate hydrolases"/>
    <property type="match status" value="2"/>
</dbReference>